<evidence type="ECO:0000313" key="3">
    <source>
        <dbReference type="Proteomes" id="UP000027195"/>
    </source>
</evidence>
<accession>A0A067M4A1</accession>
<feature type="compositionally biased region" description="Basic and acidic residues" evidence="1">
    <location>
        <begin position="370"/>
        <end position="387"/>
    </location>
</feature>
<evidence type="ECO:0000256" key="1">
    <source>
        <dbReference type="SAM" id="MobiDB-lite"/>
    </source>
</evidence>
<sequence>MSTSVDQPLTFDLDFFSYLGSDSLEANDAFARDAVSGQYSYDYFEGIPSSFTDSVPNLEGAFKPVASPDLGPTIASELVFAGQMPNFSPMSFAGLMAAAAAAGVSTSPDATSEPAFPSSEDILNTFLDSYTDAPSLVSIPSTTTTSTCVDSLSSPDINAKEFSVDPSWAAALVSPFPDYDFSALINGAVAQPAQVQLIGTADMAAIDLFGDNLTSPCGWTPSNILASFDATSASTTPTLSPASPAAKTLPKDMGLCGWQSDAPSTRFAPGNPVSRAEQLMRPQAAMSSPPRKTSAKQSKVPATTSPTQKSKSRVQPVAPQANLKRKRSVETSAGNDKPRVSSSRASTATSSPTRRMASVLSKPSPPPAPEPRRVIIPDRELTDKEIRALFTSEHSKVAPPTPAPMRPRASASRADANPASRTTDVLPSVLRSAKRARV</sequence>
<gene>
    <name evidence="2" type="ORF">BOTBODRAFT_58606</name>
</gene>
<keyword evidence="3" id="KW-1185">Reference proteome</keyword>
<feature type="region of interest" description="Disordered" evidence="1">
    <location>
        <begin position="281"/>
        <end position="438"/>
    </location>
</feature>
<dbReference type="Proteomes" id="UP000027195">
    <property type="component" value="Unassembled WGS sequence"/>
</dbReference>
<name>A0A067M4A1_BOTB1</name>
<feature type="compositionally biased region" description="Polar residues" evidence="1">
    <location>
        <begin position="295"/>
        <end position="309"/>
    </location>
</feature>
<dbReference type="HOGENOM" id="CLU_625545_0_0_1"/>
<organism evidence="2 3">
    <name type="scientific">Botryobasidium botryosum (strain FD-172 SS1)</name>
    <dbReference type="NCBI Taxonomy" id="930990"/>
    <lineage>
        <taxon>Eukaryota</taxon>
        <taxon>Fungi</taxon>
        <taxon>Dikarya</taxon>
        <taxon>Basidiomycota</taxon>
        <taxon>Agaricomycotina</taxon>
        <taxon>Agaricomycetes</taxon>
        <taxon>Cantharellales</taxon>
        <taxon>Botryobasidiaceae</taxon>
        <taxon>Botryobasidium</taxon>
    </lineage>
</organism>
<feature type="compositionally biased region" description="Low complexity" evidence="1">
    <location>
        <begin position="341"/>
        <end position="358"/>
    </location>
</feature>
<dbReference type="EMBL" id="KL198077">
    <property type="protein sequence ID" value="KDQ09545.1"/>
    <property type="molecule type" value="Genomic_DNA"/>
</dbReference>
<protein>
    <submittedName>
        <fullName evidence="2">Uncharacterized protein</fullName>
    </submittedName>
</protein>
<proteinExistence type="predicted"/>
<feature type="compositionally biased region" description="Low complexity" evidence="1">
    <location>
        <begin position="406"/>
        <end position="421"/>
    </location>
</feature>
<evidence type="ECO:0000313" key="2">
    <source>
        <dbReference type="EMBL" id="KDQ09545.1"/>
    </source>
</evidence>
<reference evidence="3" key="1">
    <citation type="journal article" date="2014" name="Proc. Natl. Acad. Sci. U.S.A.">
        <title>Extensive sampling of basidiomycete genomes demonstrates inadequacy of the white-rot/brown-rot paradigm for wood decay fungi.</title>
        <authorList>
            <person name="Riley R."/>
            <person name="Salamov A.A."/>
            <person name="Brown D.W."/>
            <person name="Nagy L.G."/>
            <person name="Floudas D."/>
            <person name="Held B.W."/>
            <person name="Levasseur A."/>
            <person name="Lombard V."/>
            <person name="Morin E."/>
            <person name="Otillar R."/>
            <person name="Lindquist E.A."/>
            <person name="Sun H."/>
            <person name="LaButti K.M."/>
            <person name="Schmutz J."/>
            <person name="Jabbour D."/>
            <person name="Luo H."/>
            <person name="Baker S.E."/>
            <person name="Pisabarro A.G."/>
            <person name="Walton J.D."/>
            <person name="Blanchette R.A."/>
            <person name="Henrissat B."/>
            <person name="Martin F."/>
            <person name="Cullen D."/>
            <person name="Hibbett D.S."/>
            <person name="Grigoriev I.V."/>
        </authorList>
    </citation>
    <scope>NUCLEOTIDE SEQUENCE [LARGE SCALE GENOMIC DNA]</scope>
    <source>
        <strain evidence="3">FD-172 SS1</strain>
    </source>
</reference>
<dbReference type="AlphaFoldDB" id="A0A067M4A1"/>
<dbReference type="InParanoid" id="A0A067M4A1"/>